<dbReference type="InterPro" id="IPR036779">
    <property type="entry name" value="LysM_dom_sf"/>
</dbReference>
<dbReference type="InterPro" id="IPR018392">
    <property type="entry name" value="LysM"/>
</dbReference>
<name>A0AAW4WTR8_9FIRM</name>
<accession>A0AAW4WTR8</accession>
<sequence>MTYSKGYSVNNKDYVKNRAKSSVSKLIFNFLLIISLILFITLILISAFSLIGFGEDNSEVLVHEVQSGDSLWTIAAFYYDNNIDIRKAIYNIKKANDIDSAIITPGKKLIIPLN</sequence>
<gene>
    <name evidence="3" type="ORF">LJ207_01085</name>
</gene>
<comment type="caution">
    <text evidence="3">The sequence shown here is derived from an EMBL/GenBank/DDBJ whole genome shotgun (WGS) entry which is preliminary data.</text>
</comment>
<organism evidence="3 4">
    <name type="scientific">Halanaerobium polyolivorans</name>
    <dbReference type="NCBI Taxonomy" id="2886943"/>
    <lineage>
        <taxon>Bacteria</taxon>
        <taxon>Bacillati</taxon>
        <taxon>Bacillota</taxon>
        <taxon>Clostridia</taxon>
        <taxon>Halanaerobiales</taxon>
        <taxon>Halanaerobiaceae</taxon>
        <taxon>Halanaerobium</taxon>
    </lineage>
</organism>
<evidence type="ECO:0000256" key="1">
    <source>
        <dbReference type="SAM" id="Phobius"/>
    </source>
</evidence>
<dbReference type="PROSITE" id="PS51782">
    <property type="entry name" value="LYSM"/>
    <property type="match status" value="1"/>
</dbReference>
<keyword evidence="4" id="KW-1185">Reference proteome</keyword>
<feature type="domain" description="LysM" evidence="2">
    <location>
        <begin position="61"/>
        <end position="111"/>
    </location>
</feature>
<reference evidence="3 4" key="1">
    <citation type="submission" date="2021-10" db="EMBL/GenBank/DDBJ databases">
        <authorList>
            <person name="Grouzdev D.S."/>
            <person name="Pantiukh K.S."/>
            <person name="Krutkina M.S."/>
        </authorList>
    </citation>
    <scope>NUCLEOTIDE SEQUENCE [LARGE SCALE GENOMIC DNA]</scope>
    <source>
        <strain evidence="3 4">Z-7514</strain>
    </source>
</reference>
<evidence type="ECO:0000313" key="3">
    <source>
        <dbReference type="EMBL" id="MCC3143915.1"/>
    </source>
</evidence>
<dbReference type="AlphaFoldDB" id="A0AAW4WTR8"/>
<evidence type="ECO:0000259" key="2">
    <source>
        <dbReference type="PROSITE" id="PS51782"/>
    </source>
</evidence>
<proteinExistence type="predicted"/>
<keyword evidence="1" id="KW-0812">Transmembrane</keyword>
<dbReference type="SUPFAM" id="SSF54106">
    <property type="entry name" value="LysM domain"/>
    <property type="match status" value="1"/>
</dbReference>
<protein>
    <submittedName>
        <fullName evidence="3">LysM peptidoglycan-binding domain-containing protein</fullName>
    </submittedName>
</protein>
<keyword evidence="1" id="KW-1133">Transmembrane helix</keyword>
<dbReference type="CDD" id="cd00118">
    <property type="entry name" value="LysM"/>
    <property type="match status" value="1"/>
</dbReference>
<dbReference type="RefSeq" id="WP_229343249.1">
    <property type="nucleotide sequence ID" value="NZ_JAJFAT010000001.1"/>
</dbReference>
<dbReference type="SMART" id="SM00257">
    <property type="entry name" value="LysM"/>
    <property type="match status" value="1"/>
</dbReference>
<dbReference type="Proteomes" id="UP001199296">
    <property type="component" value="Unassembled WGS sequence"/>
</dbReference>
<feature type="transmembrane region" description="Helical" evidence="1">
    <location>
        <begin position="26"/>
        <end position="51"/>
    </location>
</feature>
<evidence type="ECO:0000313" key="4">
    <source>
        <dbReference type="Proteomes" id="UP001199296"/>
    </source>
</evidence>
<dbReference type="EMBL" id="JAJFAT010000001">
    <property type="protein sequence ID" value="MCC3143915.1"/>
    <property type="molecule type" value="Genomic_DNA"/>
</dbReference>
<dbReference type="Pfam" id="PF01476">
    <property type="entry name" value="LysM"/>
    <property type="match status" value="1"/>
</dbReference>
<keyword evidence="1" id="KW-0472">Membrane</keyword>
<dbReference type="Gene3D" id="3.10.350.10">
    <property type="entry name" value="LysM domain"/>
    <property type="match status" value="1"/>
</dbReference>